<evidence type="ECO:0000256" key="4">
    <source>
        <dbReference type="PIRSR" id="PIRSR001365-2"/>
    </source>
</evidence>
<dbReference type="SUPFAM" id="SSF51569">
    <property type="entry name" value="Aldolase"/>
    <property type="match status" value="1"/>
</dbReference>
<keyword evidence="6" id="KW-1185">Reference proteome</keyword>
<dbReference type="EMBL" id="BMGP01000005">
    <property type="protein sequence ID" value="GGF33894.1"/>
    <property type="molecule type" value="Genomic_DNA"/>
</dbReference>
<evidence type="ECO:0000313" key="6">
    <source>
        <dbReference type="Proteomes" id="UP000598775"/>
    </source>
</evidence>
<dbReference type="PANTHER" id="PTHR42849">
    <property type="entry name" value="N-ACETYLNEURAMINATE LYASE"/>
    <property type="match status" value="1"/>
</dbReference>
<dbReference type="InterPro" id="IPR002220">
    <property type="entry name" value="DapA-like"/>
</dbReference>
<feature type="active site" description="Schiff-base intermediate with substrate" evidence="3">
    <location>
        <position position="167"/>
    </location>
</feature>
<keyword evidence="1 2" id="KW-0456">Lyase</keyword>
<dbReference type="GO" id="GO:0019262">
    <property type="term" value="P:N-acetylneuraminate catabolic process"/>
    <property type="evidence" value="ECO:0007669"/>
    <property type="project" value="TreeGrafter"/>
</dbReference>
<accession>A0A917BDW0</accession>
<dbReference type="GO" id="GO:0005829">
    <property type="term" value="C:cytosol"/>
    <property type="evidence" value="ECO:0007669"/>
    <property type="project" value="TreeGrafter"/>
</dbReference>
<evidence type="ECO:0000313" key="5">
    <source>
        <dbReference type="EMBL" id="GGF33894.1"/>
    </source>
</evidence>
<comment type="caution">
    <text evidence="5">The sequence shown here is derived from an EMBL/GenBank/DDBJ whole genome shotgun (WGS) entry which is preliminary data.</text>
</comment>
<dbReference type="PIRSF" id="PIRSF001365">
    <property type="entry name" value="DHDPS"/>
    <property type="match status" value="1"/>
</dbReference>
<comment type="similarity">
    <text evidence="2">Belongs to the DapA family.</text>
</comment>
<evidence type="ECO:0000256" key="1">
    <source>
        <dbReference type="ARBA" id="ARBA00023239"/>
    </source>
</evidence>
<dbReference type="AlphaFoldDB" id="A0A917BDW0"/>
<dbReference type="Proteomes" id="UP000598775">
    <property type="component" value="Unassembled WGS sequence"/>
</dbReference>
<proteinExistence type="inferred from homology"/>
<dbReference type="InterPro" id="IPR013785">
    <property type="entry name" value="Aldolase_TIM"/>
</dbReference>
<feature type="active site" description="Proton donor/acceptor" evidence="3">
    <location>
        <position position="139"/>
    </location>
</feature>
<organism evidence="5 6">
    <name type="scientific">Subtercola lobariae</name>
    <dbReference type="NCBI Taxonomy" id="1588641"/>
    <lineage>
        <taxon>Bacteria</taxon>
        <taxon>Bacillati</taxon>
        <taxon>Actinomycetota</taxon>
        <taxon>Actinomycetes</taxon>
        <taxon>Micrococcales</taxon>
        <taxon>Microbacteriaceae</taxon>
        <taxon>Subtercola</taxon>
    </lineage>
</organism>
<dbReference type="GO" id="GO:0008747">
    <property type="term" value="F:N-acetylneuraminate lyase activity"/>
    <property type="evidence" value="ECO:0007669"/>
    <property type="project" value="TreeGrafter"/>
</dbReference>
<reference evidence="5 6" key="1">
    <citation type="journal article" date="2014" name="Int. J. Syst. Evol. Microbiol.">
        <title>Complete genome sequence of Corynebacterium casei LMG S-19264T (=DSM 44701T), isolated from a smear-ripened cheese.</title>
        <authorList>
            <consortium name="US DOE Joint Genome Institute (JGI-PGF)"/>
            <person name="Walter F."/>
            <person name="Albersmeier A."/>
            <person name="Kalinowski J."/>
            <person name="Ruckert C."/>
        </authorList>
    </citation>
    <scope>NUCLEOTIDE SEQUENCE [LARGE SCALE GENOMIC DNA]</scope>
    <source>
        <strain evidence="5 6">CGMCC 1.12976</strain>
    </source>
</reference>
<name>A0A917BDW0_9MICO</name>
<protein>
    <submittedName>
        <fullName evidence="5">Dihydrodipicolinate synthase family protein</fullName>
    </submittedName>
</protein>
<evidence type="ECO:0000256" key="2">
    <source>
        <dbReference type="PIRNR" id="PIRNR001365"/>
    </source>
</evidence>
<dbReference type="CDD" id="cd00408">
    <property type="entry name" value="DHDPS-like"/>
    <property type="match status" value="1"/>
</dbReference>
<feature type="binding site" evidence="4">
    <location>
        <position position="211"/>
    </location>
    <ligand>
        <name>pyruvate</name>
        <dbReference type="ChEBI" id="CHEBI:15361"/>
    </ligand>
</feature>
<dbReference type="Gene3D" id="3.20.20.70">
    <property type="entry name" value="Aldolase class I"/>
    <property type="match status" value="1"/>
</dbReference>
<dbReference type="Pfam" id="PF00701">
    <property type="entry name" value="DHDPS"/>
    <property type="match status" value="1"/>
</dbReference>
<sequence length="309" mass="33162">MDRHSVDWHGYWVAAPTPFGDDGLIDPDLHRAMIEMYIAQGVKGLVVNGSSGEWWAQTLQERKTNAELFVTISGGRIPVIVGCSGFTPDYVVALAQHAQHIGADGVLATAPAYVHPTQQEIFAFFSEIDQRIDLPLSIYNWPLGIGTEIEVSTMLRLAELDHVVSIKNSTGNLVALRQAVVELSPIVRVFANLISPAGIDVIQNYGSDGFIDGGGLGAPFGVPFFEAIDAGDIDRAREVAIKYSTLMTGLWNPDFSGRFAAPVAQLKAAMQMLGQPGGVVRSPLLPLSDPSSTAQLHELLSSVGLLSVE</sequence>
<evidence type="ECO:0000256" key="3">
    <source>
        <dbReference type="PIRSR" id="PIRSR001365-1"/>
    </source>
</evidence>
<dbReference type="SMART" id="SM01130">
    <property type="entry name" value="DHDPS"/>
    <property type="match status" value="1"/>
</dbReference>
<dbReference type="PRINTS" id="PR00146">
    <property type="entry name" value="DHPICSNTHASE"/>
</dbReference>
<gene>
    <name evidence="5" type="ORF">GCM10011399_28830</name>
</gene>
<dbReference type="PANTHER" id="PTHR42849:SF1">
    <property type="entry name" value="N-ACETYLNEURAMINATE LYASE"/>
    <property type="match status" value="1"/>
</dbReference>